<organism evidence="6">
    <name type="scientific">marine sediment metagenome</name>
    <dbReference type="NCBI Taxonomy" id="412755"/>
    <lineage>
        <taxon>unclassified sequences</taxon>
        <taxon>metagenomes</taxon>
        <taxon>ecological metagenomes</taxon>
    </lineage>
</organism>
<gene>
    <name evidence="6" type="ORF">LCGC14_2631470</name>
</gene>
<dbReference type="AlphaFoldDB" id="A0A0F9CSM5"/>
<evidence type="ECO:0000256" key="1">
    <source>
        <dbReference type="ARBA" id="ARBA00022649"/>
    </source>
</evidence>
<evidence type="ECO:0000256" key="3">
    <source>
        <dbReference type="ARBA" id="ARBA00022723"/>
    </source>
</evidence>
<dbReference type="HAMAP" id="MF_00265">
    <property type="entry name" value="VapC_Nob1"/>
    <property type="match status" value="1"/>
</dbReference>
<evidence type="ECO:0000313" key="6">
    <source>
        <dbReference type="EMBL" id="KKK99566.1"/>
    </source>
</evidence>
<reference evidence="6" key="1">
    <citation type="journal article" date="2015" name="Nature">
        <title>Complex archaea that bridge the gap between prokaryotes and eukaryotes.</title>
        <authorList>
            <person name="Spang A."/>
            <person name="Saw J.H."/>
            <person name="Jorgensen S.L."/>
            <person name="Zaremba-Niedzwiedzka K."/>
            <person name="Martijn J."/>
            <person name="Lind A.E."/>
            <person name="van Eijk R."/>
            <person name="Schleper C."/>
            <person name="Guy L."/>
            <person name="Ettema T.J."/>
        </authorList>
    </citation>
    <scope>NUCLEOTIDE SEQUENCE</scope>
</reference>
<dbReference type="GO" id="GO:0045926">
    <property type="term" value="P:negative regulation of growth"/>
    <property type="evidence" value="ECO:0007669"/>
    <property type="project" value="UniProtKB-ARBA"/>
</dbReference>
<dbReference type="NCBIfam" id="TIGR00028">
    <property type="entry name" value="Mtu_PIN_fam"/>
    <property type="match status" value="1"/>
</dbReference>
<dbReference type="Gene3D" id="3.40.50.1010">
    <property type="entry name" value="5'-nuclease"/>
    <property type="match status" value="1"/>
</dbReference>
<dbReference type="GO" id="GO:0004540">
    <property type="term" value="F:RNA nuclease activity"/>
    <property type="evidence" value="ECO:0007669"/>
    <property type="project" value="InterPro"/>
</dbReference>
<keyword evidence="2" id="KW-0540">Nuclease</keyword>
<dbReference type="InterPro" id="IPR002716">
    <property type="entry name" value="PIN_dom"/>
</dbReference>
<keyword evidence="1" id="KW-1277">Toxin-antitoxin system</keyword>
<name>A0A0F9CSM5_9ZZZZ</name>
<dbReference type="GO" id="GO:0046872">
    <property type="term" value="F:metal ion binding"/>
    <property type="evidence" value="ECO:0007669"/>
    <property type="project" value="UniProtKB-KW"/>
</dbReference>
<proteinExistence type="inferred from homology"/>
<feature type="domain" description="PIN" evidence="5">
    <location>
        <begin position="4"/>
        <end position="133"/>
    </location>
</feature>
<sequence length="142" mass="16428">MFTVDTNILVYAHREEFDLHRKARAMLEELAAGDEPWVLFWPCIYEFVRVVTHPRLFHPATPTVIAETAMMELINHSSAVVLSETEHHTKWFSRILRETGCAGNHVFDAHIAALMRENGVSRIITRDKDFHQFEGIEVVIPF</sequence>
<keyword evidence="3" id="KW-0479">Metal-binding</keyword>
<dbReference type="SUPFAM" id="SSF88723">
    <property type="entry name" value="PIN domain-like"/>
    <property type="match status" value="1"/>
</dbReference>
<evidence type="ECO:0000256" key="2">
    <source>
        <dbReference type="ARBA" id="ARBA00022722"/>
    </source>
</evidence>
<dbReference type="EMBL" id="LAZR01045151">
    <property type="protein sequence ID" value="KKK99566.1"/>
    <property type="molecule type" value="Genomic_DNA"/>
</dbReference>
<dbReference type="Pfam" id="PF01850">
    <property type="entry name" value="PIN"/>
    <property type="match status" value="1"/>
</dbReference>
<dbReference type="InterPro" id="IPR006226">
    <property type="entry name" value="Mtu_PIN"/>
</dbReference>
<dbReference type="GO" id="GO:0016788">
    <property type="term" value="F:hydrolase activity, acting on ester bonds"/>
    <property type="evidence" value="ECO:0007669"/>
    <property type="project" value="InterPro"/>
</dbReference>
<protein>
    <recommendedName>
        <fullName evidence="5">PIN domain-containing protein</fullName>
    </recommendedName>
</protein>
<dbReference type="InterPro" id="IPR029060">
    <property type="entry name" value="PIN-like_dom_sf"/>
</dbReference>
<accession>A0A0F9CSM5</accession>
<evidence type="ECO:0000256" key="4">
    <source>
        <dbReference type="ARBA" id="ARBA00022801"/>
    </source>
</evidence>
<dbReference type="InterPro" id="IPR022907">
    <property type="entry name" value="VapC_family"/>
</dbReference>
<evidence type="ECO:0000259" key="5">
    <source>
        <dbReference type="Pfam" id="PF01850"/>
    </source>
</evidence>
<keyword evidence="4" id="KW-0378">Hydrolase</keyword>
<comment type="caution">
    <text evidence="6">The sequence shown here is derived from an EMBL/GenBank/DDBJ whole genome shotgun (WGS) entry which is preliminary data.</text>
</comment>